<dbReference type="EMBL" id="CP013987">
    <property type="protein sequence ID" value="ALZ85319.1"/>
    <property type="molecule type" value="Genomic_DNA"/>
</dbReference>
<dbReference type="AlphaFoldDB" id="A0A0U4VQJ6"/>
<evidence type="ECO:0000313" key="2">
    <source>
        <dbReference type="Proteomes" id="UP000064137"/>
    </source>
</evidence>
<protein>
    <submittedName>
        <fullName evidence="1">Uncharacterized protein</fullName>
    </submittedName>
</protein>
<evidence type="ECO:0000313" key="1">
    <source>
        <dbReference type="EMBL" id="ALZ85319.1"/>
    </source>
</evidence>
<gene>
    <name evidence="1" type="ORF">APT59_14360</name>
</gene>
<proteinExistence type="predicted"/>
<name>A0A0U4VQJ6_9PSED</name>
<dbReference type="KEGG" id="por:APT59_14360"/>
<organism evidence="1 2">
    <name type="scientific">Pseudomonas oryzihabitans</name>
    <dbReference type="NCBI Taxonomy" id="47885"/>
    <lineage>
        <taxon>Bacteria</taxon>
        <taxon>Pseudomonadati</taxon>
        <taxon>Pseudomonadota</taxon>
        <taxon>Gammaproteobacteria</taxon>
        <taxon>Pseudomonadales</taxon>
        <taxon>Pseudomonadaceae</taxon>
        <taxon>Pseudomonas</taxon>
    </lineage>
</organism>
<dbReference type="Proteomes" id="UP000064137">
    <property type="component" value="Chromosome"/>
</dbReference>
<accession>A0A0U4VQJ6</accession>
<sequence length="73" mass="8218">MIGFLFHYGIAFATQLFELLTVEYRDVAAAVFDNALALQFARGLGDPFATYAEHVGDQFRGHVQLIARQTIQR</sequence>
<reference evidence="1 2" key="1">
    <citation type="submission" date="2016-01" db="EMBL/GenBank/DDBJ databases">
        <title>Annotation of Pseudomonas oryzihabitans USDA-ARS-USMARC-56511.</title>
        <authorList>
            <person name="Harhay G.P."/>
            <person name="Harhay D.M."/>
            <person name="Smith T.P.L."/>
            <person name="Bono J.L."/>
            <person name="Heaton M.P."/>
            <person name="Clawson M.L."/>
            <person name="Chitko-Mckown C.G."/>
            <person name="Capik S.F."/>
            <person name="DeDonder K.D."/>
            <person name="Apley M.D."/>
            <person name="Lubbers B.V."/>
            <person name="White B.J."/>
            <person name="Larson R.L."/>
        </authorList>
    </citation>
    <scope>NUCLEOTIDE SEQUENCE [LARGE SCALE GENOMIC DNA]</scope>
    <source>
        <strain evidence="1 2">USDA-ARS-USMARC-56511</strain>
    </source>
</reference>